<evidence type="ECO:0000259" key="8">
    <source>
        <dbReference type="PROSITE" id="PS50112"/>
    </source>
</evidence>
<dbReference type="InterPro" id="IPR013656">
    <property type="entry name" value="PAS_4"/>
</dbReference>
<dbReference type="PRINTS" id="PR00344">
    <property type="entry name" value="BCTRLSENSOR"/>
</dbReference>
<dbReference type="SMART" id="SM00387">
    <property type="entry name" value="HATPase_c"/>
    <property type="match status" value="1"/>
</dbReference>
<dbReference type="SMART" id="SM00086">
    <property type="entry name" value="PAC"/>
    <property type="match status" value="3"/>
</dbReference>
<feature type="domain" description="PAC" evidence="9">
    <location>
        <begin position="609"/>
        <end position="662"/>
    </location>
</feature>
<dbReference type="InterPro" id="IPR001610">
    <property type="entry name" value="PAC"/>
</dbReference>
<dbReference type="CDD" id="cd00130">
    <property type="entry name" value="PAS"/>
    <property type="match status" value="1"/>
</dbReference>
<dbReference type="EMBL" id="WAEL01000010">
    <property type="protein sequence ID" value="NID13143.1"/>
    <property type="molecule type" value="Genomic_DNA"/>
</dbReference>
<dbReference type="Gene3D" id="1.10.287.130">
    <property type="match status" value="1"/>
</dbReference>
<dbReference type="InterPro" id="IPR003661">
    <property type="entry name" value="HisK_dim/P_dom"/>
</dbReference>
<accession>A0ABX0QRG7</accession>
<gene>
    <name evidence="10" type="ORF">F7231_23430</name>
</gene>
<dbReference type="InterPro" id="IPR004358">
    <property type="entry name" value="Sig_transdc_His_kin-like_C"/>
</dbReference>
<dbReference type="Pfam" id="PF00512">
    <property type="entry name" value="HisKA"/>
    <property type="match status" value="1"/>
</dbReference>
<dbReference type="SUPFAM" id="SSF55874">
    <property type="entry name" value="ATPase domain of HSP90 chaperone/DNA topoisomerase II/histidine kinase"/>
    <property type="match status" value="1"/>
</dbReference>
<evidence type="ECO:0000313" key="10">
    <source>
        <dbReference type="EMBL" id="NID13143.1"/>
    </source>
</evidence>
<dbReference type="PROSITE" id="PS50112">
    <property type="entry name" value="PAS"/>
    <property type="match status" value="1"/>
</dbReference>
<dbReference type="CDD" id="cd00082">
    <property type="entry name" value="HisKA"/>
    <property type="match status" value="1"/>
</dbReference>
<evidence type="ECO:0000259" key="7">
    <source>
        <dbReference type="PROSITE" id="PS50109"/>
    </source>
</evidence>
<dbReference type="Proteomes" id="UP000606008">
    <property type="component" value="Unassembled WGS sequence"/>
</dbReference>
<dbReference type="InterPro" id="IPR003594">
    <property type="entry name" value="HATPase_dom"/>
</dbReference>
<dbReference type="PROSITE" id="PS50113">
    <property type="entry name" value="PAC"/>
    <property type="match status" value="3"/>
</dbReference>
<comment type="caution">
    <text evidence="10">The sequence shown here is derived from an EMBL/GenBank/DDBJ whole genome shotgun (WGS) entry which is preliminary data.</text>
</comment>
<dbReference type="InterPro" id="IPR052162">
    <property type="entry name" value="Sensor_kinase/Photoreceptor"/>
</dbReference>
<dbReference type="InterPro" id="IPR000014">
    <property type="entry name" value="PAS"/>
</dbReference>
<dbReference type="Pfam" id="PF02518">
    <property type="entry name" value="HATPase_c"/>
    <property type="match status" value="1"/>
</dbReference>
<dbReference type="PANTHER" id="PTHR43304:SF1">
    <property type="entry name" value="PAC DOMAIN-CONTAINING PROTEIN"/>
    <property type="match status" value="1"/>
</dbReference>
<dbReference type="Gene3D" id="3.30.450.20">
    <property type="entry name" value="PAS domain"/>
    <property type="match status" value="5"/>
</dbReference>
<dbReference type="InterPro" id="IPR036890">
    <property type="entry name" value="HATPase_C_sf"/>
</dbReference>
<reference evidence="10" key="1">
    <citation type="submission" date="2024-05" db="EMBL/GenBank/DDBJ databases">
        <authorList>
            <person name="Jung D.-H."/>
        </authorList>
    </citation>
    <scope>NUCLEOTIDE SEQUENCE</scope>
    <source>
        <strain evidence="10">JA-25</strain>
    </source>
</reference>
<dbReference type="PROSITE" id="PS50109">
    <property type="entry name" value="HIS_KIN"/>
    <property type="match status" value="1"/>
</dbReference>
<dbReference type="InterPro" id="IPR035965">
    <property type="entry name" value="PAS-like_dom_sf"/>
</dbReference>
<dbReference type="InterPro" id="IPR000700">
    <property type="entry name" value="PAS-assoc_C"/>
</dbReference>
<protein>
    <recommendedName>
        <fullName evidence="2">histidine kinase</fullName>
        <ecNumber evidence="2">2.7.13.3</ecNumber>
    </recommendedName>
</protein>
<dbReference type="InterPro" id="IPR036097">
    <property type="entry name" value="HisK_dim/P_sf"/>
</dbReference>
<dbReference type="Gene3D" id="3.30.565.10">
    <property type="entry name" value="Histidine kinase-like ATPase, C-terminal domain"/>
    <property type="match status" value="1"/>
</dbReference>
<dbReference type="SUPFAM" id="SSF55785">
    <property type="entry name" value="PYP-like sensor domain (PAS domain)"/>
    <property type="match status" value="5"/>
</dbReference>
<feature type="domain" description="PAC" evidence="9">
    <location>
        <begin position="477"/>
        <end position="530"/>
    </location>
</feature>
<evidence type="ECO:0000256" key="5">
    <source>
        <dbReference type="ARBA" id="ARBA00022777"/>
    </source>
</evidence>
<dbReference type="EC" id="2.7.13.3" evidence="2"/>
<evidence type="ECO:0000259" key="9">
    <source>
        <dbReference type="PROSITE" id="PS50113"/>
    </source>
</evidence>
<dbReference type="NCBIfam" id="TIGR00229">
    <property type="entry name" value="sensory_box"/>
    <property type="match status" value="2"/>
</dbReference>
<evidence type="ECO:0000256" key="4">
    <source>
        <dbReference type="ARBA" id="ARBA00022679"/>
    </source>
</evidence>
<name>A0ABX0QRG7_9BACT</name>
<keyword evidence="4" id="KW-0808">Transferase</keyword>
<evidence type="ECO:0000256" key="3">
    <source>
        <dbReference type="ARBA" id="ARBA00022553"/>
    </source>
</evidence>
<dbReference type="SMART" id="SM00388">
    <property type="entry name" value="HisKA"/>
    <property type="match status" value="1"/>
</dbReference>
<feature type="coiled-coil region" evidence="6">
    <location>
        <begin position="660"/>
        <end position="719"/>
    </location>
</feature>
<keyword evidence="3" id="KW-0597">Phosphoprotein</keyword>
<feature type="domain" description="Histidine kinase" evidence="7">
    <location>
        <begin position="747"/>
        <end position="973"/>
    </location>
</feature>
<proteinExistence type="predicted"/>
<evidence type="ECO:0000256" key="6">
    <source>
        <dbReference type="SAM" id="Coils"/>
    </source>
</evidence>
<evidence type="ECO:0000256" key="1">
    <source>
        <dbReference type="ARBA" id="ARBA00000085"/>
    </source>
</evidence>
<dbReference type="PANTHER" id="PTHR43304">
    <property type="entry name" value="PHYTOCHROME-LIKE PROTEIN CPH1"/>
    <property type="match status" value="1"/>
</dbReference>
<dbReference type="SMART" id="SM00091">
    <property type="entry name" value="PAS"/>
    <property type="match status" value="5"/>
</dbReference>
<keyword evidence="11" id="KW-1185">Reference proteome</keyword>
<dbReference type="SUPFAM" id="SSF47384">
    <property type="entry name" value="Homodimeric domain of signal transducing histidine kinase"/>
    <property type="match status" value="1"/>
</dbReference>
<evidence type="ECO:0000313" key="11">
    <source>
        <dbReference type="Proteomes" id="UP000606008"/>
    </source>
</evidence>
<dbReference type="InterPro" id="IPR005467">
    <property type="entry name" value="His_kinase_dom"/>
</dbReference>
<keyword evidence="6" id="KW-0175">Coiled coil</keyword>
<dbReference type="Pfam" id="PF08448">
    <property type="entry name" value="PAS_4"/>
    <property type="match status" value="4"/>
</dbReference>
<sequence>MIGTGEPSINPAKMIDRLDTDFALHAAGLGVWEFDTTTNQLVWDAQCRALAGLPDNSQLSSESAAPYIHHDDIDRFQKAVQWASNPASTGVFDEICRIAPTNTGVIRKVHLWGQAYFDPAGKLMRFGGVAQAVAQDAIVASQGISSEQQLYTVIEQAPLAIALFKGEDMVFEVCNEVMLTIIGKDKSVLGRPLADAVPELKGQGFMELQQRVYATGEPYFGYGVPAKLAGDHGLDEKYFDFSYTPMRDPDGRVVGVLVSATDVSRQVRAHQKIAMSEAHMELLRNTVPAMIFYLDGEQRYRSYNQTFMQWFGVDSTGAIGKTVREFIGDEVYQSLFPHLTRAYAGELETFEVRAPARMGSKQWLRIVYTPHKTPEGVVQGIIVLATDITESKQIELSLRDSEARFRSLIEEAPVATCLFVGTDLVMEVINESMLAIFGKGDQIQGMTLTDAVPEMAIQVFPELLREVMRTGKTYVARGAKADLIKNGQSGTYYLDLTHKPLRNGDGEVYAVLTMAIDVTEQTLARQKLEESEMKLRSVILSAPSLIAIALLVGRNLIIDSPNQAFLDTVGKGNYVEGKSLAAVMPELERQPFLYLLDTVYTTGQPYQSFGSPVTIVKNGVEGQYYFNVSFTPLLDAQGAVYAILDISVDVTDQIVAHQKIEESEARYRNLATHLEDLVRRRTYELDATNEQLASTIEELAATNEELTATNEEIASSNQDYIAINNDLQTTIALLNRSNDNLQRFAYVASHDLQEPLRKIQQFGNLLKTEHAAKLGDEQIYLDRMQAAAERMSSLIRDLLSYSHITARTEVREPVSLDQVVRQVLTDLELVIQEKNAQIHVDLLPTIIGDASQLGQLFQNLVSNALKFHQPGAHPVVTVRAQHILHADLPEDVVPIHQTPLYHLIEVADNGIGFDPQYTGRIFEAFQRLHRRHEYSGTGIGLSISERVVTSHGGAIKATSQPGQGATFSVYLPV</sequence>
<feature type="domain" description="PAC" evidence="9">
    <location>
        <begin position="348"/>
        <end position="400"/>
    </location>
</feature>
<feature type="domain" description="PAS" evidence="8">
    <location>
        <begin position="276"/>
        <end position="346"/>
    </location>
</feature>
<keyword evidence="5" id="KW-0418">Kinase</keyword>
<evidence type="ECO:0000256" key="2">
    <source>
        <dbReference type="ARBA" id="ARBA00012438"/>
    </source>
</evidence>
<comment type="catalytic activity">
    <reaction evidence="1">
        <text>ATP + protein L-histidine = ADP + protein N-phospho-L-histidine.</text>
        <dbReference type="EC" id="2.7.13.3"/>
    </reaction>
</comment>
<organism evidence="10 11">
    <name type="scientific">Fibrivirga algicola</name>
    <dbReference type="NCBI Taxonomy" id="2950420"/>
    <lineage>
        <taxon>Bacteria</taxon>
        <taxon>Pseudomonadati</taxon>
        <taxon>Bacteroidota</taxon>
        <taxon>Cytophagia</taxon>
        <taxon>Cytophagales</taxon>
        <taxon>Spirosomataceae</taxon>
        <taxon>Fibrivirga</taxon>
    </lineage>
</organism>